<dbReference type="PANTHER" id="PTHR13947">
    <property type="entry name" value="GNAT FAMILY N-ACETYLTRANSFERASE"/>
    <property type="match status" value="1"/>
</dbReference>
<gene>
    <name evidence="3" type="ORF">SAMN05421578_1493</name>
</gene>
<protein>
    <submittedName>
        <fullName evidence="3">Acetyltransferase (GNAT) family protein</fullName>
    </submittedName>
</protein>
<keyword evidence="4" id="KW-1185">Reference proteome</keyword>
<dbReference type="InterPro" id="IPR050769">
    <property type="entry name" value="NAT_camello-type"/>
</dbReference>
<evidence type="ECO:0000256" key="1">
    <source>
        <dbReference type="ARBA" id="ARBA00022679"/>
    </source>
</evidence>
<evidence type="ECO:0000313" key="4">
    <source>
        <dbReference type="Proteomes" id="UP000186666"/>
    </source>
</evidence>
<evidence type="ECO:0000259" key="2">
    <source>
        <dbReference type="PROSITE" id="PS51186"/>
    </source>
</evidence>
<sequence length="213" mass="24230">MNIRPAIQVERMKEEHKVAVSELLLQGFCSKLQLGTGLNNAQLQWMLERFLVLDEQRGEGQRMVAVQEGSVIGSLSLQFQSRSGEPRRSTTVMDLLSMWKGIREVGWRKALGFAVRLACLSHRPGCGELYIADVSVHEKFRGAGVGKTMLEWVLREAASRPGIRYASLHVSGSNVGAKRLYDRMGFRTLKAQRSTIMKWLFGEQEWNYMIQER</sequence>
<dbReference type="RefSeq" id="WP_068579814.1">
    <property type="nucleotide sequence ID" value="NZ_FTNK01000049.1"/>
</dbReference>
<organism evidence="3 4">
    <name type="scientific">Paenibacillus macquariensis</name>
    <dbReference type="NCBI Taxonomy" id="948756"/>
    <lineage>
        <taxon>Bacteria</taxon>
        <taxon>Bacillati</taxon>
        <taxon>Bacillota</taxon>
        <taxon>Bacilli</taxon>
        <taxon>Bacillales</taxon>
        <taxon>Paenibacillaceae</taxon>
        <taxon>Paenibacillus</taxon>
    </lineage>
</organism>
<proteinExistence type="predicted"/>
<name>A0ABY1KEV3_9BACL</name>
<keyword evidence="1" id="KW-0808">Transferase</keyword>
<feature type="domain" description="N-acetyltransferase" evidence="2">
    <location>
        <begin position="7"/>
        <end position="213"/>
    </location>
</feature>
<dbReference type="EMBL" id="FTNK01000049">
    <property type="protein sequence ID" value="SIR72857.1"/>
    <property type="molecule type" value="Genomic_DNA"/>
</dbReference>
<dbReference type="SUPFAM" id="SSF55729">
    <property type="entry name" value="Acyl-CoA N-acyltransferases (Nat)"/>
    <property type="match status" value="1"/>
</dbReference>
<reference evidence="3 4" key="1">
    <citation type="submission" date="2017-01" db="EMBL/GenBank/DDBJ databases">
        <authorList>
            <person name="Varghese N."/>
            <person name="Submissions S."/>
        </authorList>
    </citation>
    <scope>NUCLEOTIDE SEQUENCE [LARGE SCALE GENOMIC DNA]</scope>
    <source>
        <strain evidence="3 4">ATCC 23464</strain>
    </source>
</reference>
<comment type="caution">
    <text evidence="3">The sequence shown here is derived from an EMBL/GenBank/DDBJ whole genome shotgun (WGS) entry which is preliminary data.</text>
</comment>
<dbReference type="InterPro" id="IPR016181">
    <property type="entry name" value="Acyl_CoA_acyltransferase"/>
</dbReference>
<evidence type="ECO:0000313" key="3">
    <source>
        <dbReference type="EMBL" id="SIR72857.1"/>
    </source>
</evidence>
<dbReference type="PANTHER" id="PTHR13947:SF37">
    <property type="entry name" value="LD18367P"/>
    <property type="match status" value="1"/>
</dbReference>
<dbReference type="Proteomes" id="UP000186666">
    <property type="component" value="Unassembled WGS sequence"/>
</dbReference>
<dbReference type="CDD" id="cd04301">
    <property type="entry name" value="NAT_SF"/>
    <property type="match status" value="1"/>
</dbReference>
<dbReference type="Pfam" id="PF00583">
    <property type="entry name" value="Acetyltransf_1"/>
    <property type="match status" value="1"/>
</dbReference>
<accession>A0ABY1KEV3</accession>
<dbReference type="InterPro" id="IPR000182">
    <property type="entry name" value="GNAT_dom"/>
</dbReference>
<dbReference type="Gene3D" id="3.40.630.30">
    <property type="match status" value="1"/>
</dbReference>
<dbReference type="PROSITE" id="PS51186">
    <property type="entry name" value="GNAT"/>
    <property type="match status" value="1"/>
</dbReference>